<keyword evidence="2 8" id="KW-0808">Transferase</keyword>
<evidence type="ECO:0000256" key="2">
    <source>
        <dbReference type="ARBA" id="ARBA00022679"/>
    </source>
</evidence>
<keyword evidence="5" id="KW-0677">Repeat</keyword>
<organism evidence="8 9">
    <name type="scientific">Artemisia annua</name>
    <name type="common">Sweet wormwood</name>
    <dbReference type="NCBI Taxonomy" id="35608"/>
    <lineage>
        <taxon>Eukaryota</taxon>
        <taxon>Viridiplantae</taxon>
        <taxon>Streptophyta</taxon>
        <taxon>Embryophyta</taxon>
        <taxon>Tracheophyta</taxon>
        <taxon>Spermatophyta</taxon>
        <taxon>Magnoliopsida</taxon>
        <taxon>eudicotyledons</taxon>
        <taxon>Gunneridae</taxon>
        <taxon>Pentapetalae</taxon>
        <taxon>asterids</taxon>
        <taxon>campanulids</taxon>
        <taxon>Asterales</taxon>
        <taxon>Asteraceae</taxon>
        <taxon>Asteroideae</taxon>
        <taxon>Anthemideae</taxon>
        <taxon>Artemisiinae</taxon>
        <taxon>Artemisia</taxon>
    </lineage>
</organism>
<keyword evidence="9" id="KW-1185">Reference proteome</keyword>
<dbReference type="STRING" id="35608.A0A2U1KKN6"/>
<name>A0A2U1KKN6_ARTAN</name>
<dbReference type="InterPro" id="IPR029398">
    <property type="entry name" value="PolB_thumb"/>
</dbReference>
<dbReference type="GO" id="GO:0032259">
    <property type="term" value="P:methylation"/>
    <property type="evidence" value="ECO:0007669"/>
    <property type="project" value="UniProtKB-KW"/>
</dbReference>
<proteinExistence type="predicted"/>
<evidence type="ECO:0000313" key="8">
    <source>
        <dbReference type="EMBL" id="PWA37281.1"/>
    </source>
</evidence>
<evidence type="ECO:0000256" key="4">
    <source>
        <dbReference type="ARBA" id="ARBA00022695"/>
    </source>
</evidence>
<dbReference type="Gene3D" id="3.30.210.10">
    <property type="entry name" value="DNA polymerase, thumb domain"/>
    <property type="match status" value="1"/>
</dbReference>
<gene>
    <name evidence="8" type="ORF">CTI12_AA592110</name>
</gene>
<dbReference type="EMBL" id="PKPP01017003">
    <property type="protein sequence ID" value="PWA37281.1"/>
    <property type="molecule type" value="Genomic_DNA"/>
</dbReference>
<evidence type="ECO:0000256" key="3">
    <source>
        <dbReference type="ARBA" id="ARBA00022691"/>
    </source>
</evidence>
<dbReference type="OrthoDB" id="412876at2759"/>
<accession>A0A2U1KKN6</accession>
<evidence type="ECO:0000256" key="6">
    <source>
        <dbReference type="SAM" id="SignalP"/>
    </source>
</evidence>
<keyword evidence="4" id="KW-0548">Nucleotidyltransferase</keyword>
<dbReference type="InterPro" id="IPR037160">
    <property type="entry name" value="DNA_Pol_thumb_sf"/>
</dbReference>
<dbReference type="GO" id="GO:0016779">
    <property type="term" value="F:nucleotidyltransferase activity"/>
    <property type="evidence" value="ECO:0007669"/>
    <property type="project" value="UniProtKB-KW"/>
</dbReference>
<evidence type="ECO:0000256" key="1">
    <source>
        <dbReference type="ARBA" id="ARBA00022603"/>
    </source>
</evidence>
<protein>
    <submittedName>
        <fullName evidence="8">Protein arginine N-methyltransferase</fullName>
    </submittedName>
</protein>
<keyword evidence="3" id="KW-0949">S-adenosyl-L-methionine</keyword>
<evidence type="ECO:0000313" key="9">
    <source>
        <dbReference type="Proteomes" id="UP000245207"/>
    </source>
</evidence>
<evidence type="ECO:0000256" key="5">
    <source>
        <dbReference type="ARBA" id="ARBA00022737"/>
    </source>
</evidence>
<dbReference type="Pfam" id="PF14791">
    <property type="entry name" value="DNA_pol_B_thumb"/>
    <property type="match status" value="1"/>
</dbReference>
<dbReference type="Gene3D" id="2.70.160.11">
    <property type="entry name" value="Hnrnp arginine n-methyltransferase1"/>
    <property type="match status" value="1"/>
</dbReference>
<keyword evidence="1 8" id="KW-0489">Methyltransferase</keyword>
<keyword evidence="6" id="KW-0732">Signal</keyword>
<dbReference type="InterPro" id="IPR029063">
    <property type="entry name" value="SAM-dependent_MTases_sf"/>
</dbReference>
<dbReference type="GO" id="GO:0008168">
    <property type="term" value="F:methyltransferase activity"/>
    <property type="evidence" value="ECO:0007669"/>
    <property type="project" value="UniProtKB-KW"/>
</dbReference>
<reference evidence="8 9" key="1">
    <citation type="journal article" date="2018" name="Mol. Plant">
        <title>The genome of Artemisia annua provides insight into the evolution of Asteraceae family and artemisinin biosynthesis.</title>
        <authorList>
            <person name="Shen Q."/>
            <person name="Zhang L."/>
            <person name="Liao Z."/>
            <person name="Wang S."/>
            <person name="Yan T."/>
            <person name="Shi P."/>
            <person name="Liu M."/>
            <person name="Fu X."/>
            <person name="Pan Q."/>
            <person name="Wang Y."/>
            <person name="Lv Z."/>
            <person name="Lu X."/>
            <person name="Zhang F."/>
            <person name="Jiang W."/>
            <person name="Ma Y."/>
            <person name="Chen M."/>
            <person name="Hao X."/>
            <person name="Li L."/>
            <person name="Tang Y."/>
            <person name="Lv G."/>
            <person name="Zhou Y."/>
            <person name="Sun X."/>
            <person name="Brodelius P.E."/>
            <person name="Rose J.K.C."/>
            <person name="Tang K."/>
        </authorList>
    </citation>
    <scope>NUCLEOTIDE SEQUENCE [LARGE SCALE GENOMIC DNA]</scope>
    <source>
        <strain evidence="9">cv. Huhao1</strain>
        <tissue evidence="8">Leaf</tissue>
    </source>
</reference>
<feature type="chain" id="PRO_5015428118" evidence="6">
    <location>
        <begin position="23"/>
        <end position="362"/>
    </location>
</feature>
<dbReference type="Gene3D" id="3.40.50.150">
    <property type="entry name" value="Vaccinia Virus protein VP39"/>
    <property type="match status" value="1"/>
</dbReference>
<sequence>MLVYRFSYLVCFLIIIFRWVLQLDEEGKIFYSTAPKWITNPFQHNGLTSSYSCNSDWCDHWKQCVWFSKGKGLPVSKDEDVCMDATHTEISISYEFKAQSQLSETDHHDFRPHDSHITLSPERIAIYGDKYWRRSMLDAINYALKEKDSPLCVIADDSVFLTVAVAHLSKTSHIISLFPGLREKGAQYLQTVADENGYSMDRLEVINASKQQWTMSDTHQKKVDLLIAEPFYFGAEGMLPWQGLQFWVELIRFGARNCCNLSKRTMLDSILSEDVCIMPCNGIPKACAMSLPTLAYGLGIFIELIAVQILCLHRLNCFLIDQVSASTSLKFNSEKEVFDFLGFPWLEPHERNISGISLAGTT</sequence>
<comment type="caution">
    <text evidence="8">The sequence shown here is derived from an EMBL/GenBank/DDBJ whole genome shotgun (WGS) entry which is preliminary data.</text>
</comment>
<dbReference type="InterPro" id="IPR043519">
    <property type="entry name" value="NT_sf"/>
</dbReference>
<feature type="signal peptide" evidence="6">
    <location>
        <begin position="1"/>
        <end position="22"/>
    </location>
</feature>
<evidence type="ECO:0000259" key="7">
    <source>
        <dbReference type="Pfam" id="PF14791"/>
    </source>
</evidence>
<dbReference type="Proteomes" id="UP000245207">
    <property type="component" value="Unassembled WGS sequence"/>
</dbReference>
<dbReference type="FunFam" id="3.40.50.150:FF:000070">
    <property type="entry name" value="Protein arginine N-methyltransferase 7"/>
    <property type="match status" value="1"/>
</dbReference>
<dbReference type="SUPFAM" id="SSF81301">
    <property type="entry name" value="Nucleotidyltransferase"/>
    <property type="match status" value="1"/>
</dbReference>
<feature type="domain" description="DNA polymerase beta thumb" evidence="7">
    <location>
        <begin position="322"/>
        <end position="352"/>
    </location>
</feature>
<dbReference type="AlphaFoldDB" id="A0A2U1KKN6"/>